<dbReference type="InterPro" id="IPR005467">
    <property type="entry name" value="His_kinase_dom"/>
</dbReference>
<dbReference type="InterPro" id="IPR004358">
    <property type="entry name" value="Sig_transdc_His_kin-like_C"/>
</dbReference>
<comment type="catalytic activity">
    <reaction evidence="1">
        <text>ATP + protein L-histidine = ADP + protein N-phospho-L-histidine.</text>
        <dbReference type="EC" id="2.7.13.3"/>
    </reaction>
</comment>
<name>A0A4R4AL95_MARGR</name>
<dbReference type="Pfam" id="PF02518">
    <property type="entry name" value="HATPase_c"/>
    <property type="match status" value="1"/>
</dbReference>
<evidence type="ECO:0000313" key="7">
    <source>
        <dbReference type="Proteomes" id="UP000295247"/>
    </source>
</evidence>
<evidence type="ECO:0000259" key="4">
    <source>
        <dbReference type="PROSITE" id="PS50109"/>
    </source>
</evidence>
<protein>
    <recommendedName>
        <fullName evidence="2">histidine kinase</fullName>
        <ecNumber evidence="2">2.7.13.3</ecNumber>
    </recommendedName>
</protein>
<accession>A0A4R4AL95</accession>
<dbReference type="PANTHER" id="PTHR33525">
    <property type="match status" value="1"/>
</dbReference>
<evidence type="ECO:0000313" key="6">
    <source>
        <dbReference type="EMBL" id="TCW39934.1"/>
    </source>
</evidence>
<dbReference type="RefSeq" id="WP_165913407.1">
    <property type="nucleotide sequence ID" value="NZ_NRRH01000001.1"/>
</dbReference>
<feature type="domain" description="Histidine kinase" evidence="4">
    <location>
        <begin position="463"/>
        <end position="675"/>
    </location>
</feature>
<dbReference type="GO" id="GO:0000155">
    <property type="term" value="F:phosphorelay sensor kinase activity"/>
    <property type="evidence" value="ECO:0007669"/>
    <property type="project" value="InterPro"/>
</dbReference>
<comment type="caution">
    <text evidence="6">The sequence shown here is derived from an EMBL/GenBank/DDBJ whole genome shotgun (WGS) entry which is preliminary data.</text>
</comment>
<dbReference type="EC" id="2.7.13.3" evidence="2"/>
<dbReference type="PRINTS" id="PR00344">
    <property type="entry name" value="BCTRLSENSOR"/>
</dbReference>
<dbReference type="CDD" id="cd00077">
    <property type="entry name" value="HDc"/>
    <property type="match status" value="1"/>
</dbReference>
<evidence type="ECO:0000259" key="5">
    <source>
        <dbReference type="PROSITE" id="PS51833"/>
    </source>
</evidence>
<proteinExistence type="predicted"/>
<dbReference type="InterPro" id="IPR036890">
    <property type="entry name" value="HATPase_C_sf"/>
</dbReference>
<feature type="domain" description="HDOD" evidence="5">
    <location>
        <begin position="11"/>
        <end position="206"/>
    </location>
</feature>
<keyword evidence="6" id="KW-0418">Kinase</keyword>
<dbReference type="InterPro" id="IPR013976">
    <property type="entry name" value="HDOD"/>
</dbReference>
<evidence type="ECO:0000256" key="1">
    <source>
        <dbReference type="ARBA" id="ARBA00000085"/>
    </source>
</evidence>
<dbReference type="InterPro" id="IPR052340">
    <property type="entry name" value="RNase_Y/CdgJ"/>
</dbReference>
<dbReference type="SMART" id="SM00387">
    <property type="entry name" value="HATPase_c"/>
    <property type="match status" value="1"/>
</dbReference>
<dbReference type="CDD" id="cd00082">
    <property type="entry name" value="HisKA"/>
    <property type="match status" value="1"/>
</dbReference>
<dbReference type="Proteomes" id="UP000295247">
    <property type="component" value="Unassembled WGS sequence"/>
</dbReference>
<dbReference type="SUPFAM" id="SSF55874">
    <property type="entry name" value="ATPase domain of HSP90 chaperone/DNA topoisomerase II/histidine kinase"/>
    <property type="match status" value="1"/>
</dbReference>
<dbReference type="InterPro" id="IPR003594">
    <property type="entry name" value="HATPase_dom"/>
</dbReference>
<keyword evidence="3" id="KW-0597">Phosphoprotein</keyword>
<dbReference type="InterPro" id="IPR003607">
    <property type="entry name" value="HD/PDEase_dom"/>
</dbReference>
<dbReference type="InterPro" id="IPR003661">
    <property type="entry name" value="HisK_dim/P_dom"/>
</dbReference>
<dbReference type="Gene3D" id="3.30.565.10">
    <property type="entry name" value="Histidine kinase-like ATPase, C-terminal domain"/>
    <property type="match status" value="1"/>
</dbReference>
<dbReference type="AlphaFoldDB" id="A0A4R4AL95"/>
<dbReference type="PROSITE" id="PS51833">
    <property type="entry name" value="HDOD"/>
    <property type="match status" value="1"/>
</dbReference>
<keyword evidence="6" id="KW-0808">Transferase</keyword>
<evidence type="ECO:0000256" key="3">
    <source>
        <dbReference type="ARBA" id="ARBA00022553"/>
    </source>
</evidence>
<reference evidence="6 7" key="1">
    <citation type="submission" date="2019-03" db="EMBL/GenBank/DDBJ databases">
        <title>Genomic Encyclopedia of Type Strains, Phase IV (KMG-IV): sequencing the most valuable type-strain genomes for metagenomic binning, comparative biology and taxonomic classification.</title>
        <authorList>
            <person name="Goeker M."/>
        </authorList>
    </citation>
    <scope>NUCLEOTIDE SEQUENCE [LARGE SCALE GENOMIC DNA]</scope>
    <source>
        <strain evidence="6 7">DSM 203</strain>
    </source>
</reference>
<gene>
    <name evidence="6" type="ORF">EDC29_101350</name>
</gene>
<evidence type="ECO:0000256" key="2">
    <source>
        <dbReference type="ARBA" id="ARBA00012438"/>
    </source>
</evidence>
<dbReference type="PANTHER" id="PTHR33525:SF6">
    <property type="entry name" value="HDOD DOMAIN-CONTAINING PROTEIN"/>
    <property type="match status" value="1"/>
</dbReference>
<organism evidence="6 7">
    <name type="scientific">Marichromatium gracile</name>
    <name type="common">Chromatium gracile</name>
    <dbReference type="NCBI Taxonomy" id="1048"/>
    <lineage>
        <taxon>Bacteria</taxon>
        <taxon>Pseudomonadati</taxon>
        <taxon>Pseudomonadota</taxon>
        <taxon>Gammaproteobacteria</taxon>
        <taxon>Chromatiales</taxon>
        <taxon>Chromatiaceae</taxon>
        <taxon>Marichromatium</taxon>
    </lineage>
</organism>
<dbReference type="Pfam" id="PF08668">
    <property type="entry name" value="HDOD"/>
    <property type="match status" value="1"/>
</dbReference>
<dbReference type="SUPFAM" id="SSF109604">
    <property type="entry name" value="HD-domain/PDEase-like"/>
    <property type="match status" value="1"/>
</dbReference>
<dbReference type="Gene3D" id="1.10.3210.10">
    <property type="entry name" value="Hypothetical protein af1432"/>
    <property type="match status" value="1"/>
</dbReference>
<dbReference type="EMBL" id="SMDC01000001">
    <property type="protein sequence ID" value="TCW39934.1"/>
    <property type="molecule type" value="Genomic_DNA"/>
</dbReference>
<dbReference type="PROSITE" id="PS50109">
    <property type="entry name" value="HIS_KIN"/>
    <property type="match status" value="1"/>
</dbReference>
<sequence length="676" mass="71968">MDIDPSALDALPSPPLVLLELLDAFVDEAVEFETLARICARDPSLTTRMLAIANSAAFRRRAPTFVSLERVLVTLGLDTIKTIALTTALVQALAPERALSAATLAAFWRHALVTAALARALAHTLSIDAPERLYLAGLLHDIGRLVIATQRGEWPPEGAGEGDAARLLARERERLGVDHCAVGGALLGAWRLPAPLVMAARHHHAPLAALADAPPALRLVHLANALDSPHWRESEALALADALFGLTPALAQRLHREAVQQVEPLCAALGFESGSAPGAPLTRALCDRALVDGLDGQLARAEDEDVLLATIARCVVVLFGIDRARFLVAEDGRLRGRDPLMADPGFAAIDCAADGEHLPARALAGEPCSTLLADDGPGVLEHQLAAGAEALYCLPLRAAGEPGVVLVLAPSAAQLARLRARERLLRTFGEVCGRALARQREQRLLHQRAAQERALLERARLRQVVHEAGNPLSIAQNYLELLAQRLADDAEANADLLVLREELERVGTILVRLVDGDEAAGDGDEGDPAESLRRLVGVLDHALCRPRGIAFSCTCPDSLPPLRLARDALRQVVVNLVRNAAEALGEGGRIEVALEDGVRVGGRAHVELRVEDDGPGLAAERLETLFQPQQSAKPGHAGVGLTIVRNLVEAAGGLVSCRSRPGAGCRFQVLLPLRRP</sequence>